<evidence type="ECO:0000256" key="9">
    <source>
        <dbReference type="ARBA" id="ARBA00022723"/>
    </source>
</evidence>
<dbReference type="CDD" id="cd01335">
    <property type="entry name" value="Radical_SAM"/>
    <property type="match status" value="1"/>
</dbReference>
<feature type="domain" description="MTTase N-terminal" evidence="16">
    <location>
        <begin position="1"/>
        <end position="113"/>
    </location>
</feature>
<dbReference type="KEGG" id="cac:CA_C1286"/>
<dbReference type="PROSITE" id="PS51449">
    <property type="entry name" value="MTTASE_N"/>
    <property type="match status" value="1"/>
</dbReference>
<dbReference type="HOGENOM" id="CLU_018697_1_0_9"/>
<keyword evidence="7" id="KW-0949">S-adenosyl-L-methionine</keyword>
<dbReference type="PROSITE" id="PS51918">
    <property type="entry name" value="RADICAL_SAM"/>
    <property type="match status" value="1"/>
</dbReference>
<dbReference type="GO" id="GO:0051539">
    <property type="term" value="F:4 iron, 4 sulfur cluster binding"/>
    <property type="evidence" value="ECO:0007669"/>
    <property type="project" value="UniProtKB-KW"/>
</dbReference>
<evidence type="ECO:0000256" key="11">
    <source>
        <dbReference type="ARBA" id="ARBA00023014"/>
    </source>
</evidence>
<keyword evidence="11" id="KW-0411">Iron-sulfur</keyword>
<dbReference type="NCBIfam" id="TIGR01579">
    <property type="entry name" value="MiaB-like-C"/>
    <property type="match status" value="1"/>
</dbReference>
<evidence type="ECO:0000256" key="1">
    <source>
        <dbReference type="ARBA" id="ARBA00001966"/>
    </source>
</evidence>
<dbReference type="Gene3D" id="3.40.50.12160">
    <property type="entry name" value="Methylthiotransferase, N-terminal domain"/>
    <property type="match status" value="1"/>
</dbReference>
<dbReference type="RefSeq" id="WP_010964598.1">
    <property type="nucleotide sequence ID" value="NC_003030.1"/>
</dbReference>
<evidence type="ECO:0000256" key="2">
    <source>
        <dbReference type="ARBA" id="ARBA00002399"/>
    </source>
</evidence>
<comment type="cofactor">
    <cofactor evidence="1">
        <name>[4Fe-4S] cluster</name>
        <dbReference type="ChEBI" id="CHEBI:49883"/>
    </cofactor>
</comment>
<dbReference type="GeneID" id="44997792"/>
<dbReference type="InterPro" id="IPR038135">
    <property type="entry name" value="Methylthiotransferase_N_sf"/>
</dbReference>
<dbReference type="OrthoDB" id="9805215at2"/>
<evidence type="ECO:0000256" key="4">
    <source>
        <dbReference type="ARBA" id="ARBA00022485"/>
    </source>
</evidence>
<dbReference type="FunFam" id="3.40.50.12160:FF:000004">
    <property type="entry name" value="Threonylcarbamoyladenosine tRNA methylthiotransferase MtaB"/>
    <property type="match status" value="1"/>
</dbReference>
<evidence type="ECO:0000256" key="7">
    <source>
        <dbReference type="ARBA" id="ARBA00022691"/>
    </source>
</evidence>
<evidence type="ECO:0000313" key="18">
    <source>
        <dbReference type="EMBL" id="AAK79257.1"/>
    </source>
</evidence>
<name>Q97JJ4_CLOAB</name>
<dbReference type="InterPro" id="IPR013848">
    <property type="entry name" value="Methylthiotransferase_N"/>
</dbReference>
<dbReference type="STRING" id="272562.CA_C1286"/>
<dbReference type="SFLD" id="SFLDS00029">
    <property type="entry name" value="Radical_SAM"/>
    <property type="match status" value="1"/>
</dbReference>
<dbReference type="GO" id="GO:0035598">
    <property type="term" value="F:tRNA (N(6)-L-threonylcarbamoyladenosine(37)-C(2))-methylthiotransferase activity"/>
    <property type="evidence" value="ECO:0007669"/>
    <property type="project" value="UniProtKB-EC"/>
</dbReference>
<keyword evidence="5" id="KW-0963">Cytoplasm</keyword>
<evidence type="ECO:0000259" key="16">
    <source>
        <dbReference type="PROSITE" id="PS51449"/>
    </source>
</evidence>
<dbReference type="Pfam" id="PF00919">
    <property type="entry name" value="UPF0004"/>
    <property type="match status" value="1"/>
</dbReference>
<dbReference type="InterPro" id="IPR007197">
    <property type="entry name" value="rSAM"/>
</dbReference>
<evidence type="ECO:0000256" key="6">
    <source>
        <dbReference type="ARBA" id="ARBA00022679"/>
    </source>
</evidence>
<dbReference type="NCBIfam" id="TIGR00089">
    <property type="entry name" value="MiaB/RimO family radical SAM methylthiotransferase"/>
    <property type="match status" value="1"/>
</dbReference>
<feature type="domain" description="Radical SAM core" evidence="17">
    <location>
        <begin position="138"/>
        <end position="368"/>
    </location>
</feature>
<dbReference type="PIR" id="F97058">
    <property type="entry name" value="F97058"/>
</dbReference>
<dbReference type="EMBL" id="AE001437">
    <property type="protein sequence ID" value="AAK79257.1"/>
    <property type="molecule type" value="Genomic_DNA"/>
</dbReference>
<dbReference type="InterPro" id="IPR034557">
    <property type="entry name" value="ThrcA_tRNA_MEthiotransferase"/>
</dbReference>
<dbReference type="Pfam" id="PF04055">
    <property type="entry name" value="Radical_SAM"/>
    <property type="match status" value="1"/>
</dbReference>
<dbReference type="InterPro" id="IPR005839">
    <property type="entry name" value="Methylthiotransferase"/>
</dbReference>
<dbReference type="InterPro" id="IPR006467">
    <property type="entry name" value="MiaB-like_bact"/>
</dbReference>
<evidence type="ECO:0000313" key="19">
    <source>
        <dbReference type="Proteomes" id="UP000000814"/>
    </source>
</evidence>
<evidence type="ECO:0000256" key="10">
    <source>
        <dbReference type="ARBA" id="ARBA00023004"/>
    </source>
</evidence>
<evidence type="ECO:0000256" key="12">
    <source>
        <dbReference type="ARBA" id="ARBA00031213"/>
    </source>
</evidence>
<evidence type="ECO:0000256" key="5">
    <source>
        <dbReference type="ARBA" id="ARBA00022490"/>
    </source>
</evidence>
<accession>Q97JJ4</accession>
<evidence type="ECO:0000256" key="8">
    <source>
        <dbReference type="ARBA" id="ARBA00022694"/>
    </source>
</evidence>
<comment type="similarity">
    <text evidence="14">Belongs to the methylthiotransferase family. MtaB subfamily.</text>
</comment>
<protein>
    <recommendedName>
        <fullName evidence="15">Threonylcarbamoyladenosine tRNA methylthiotransferase MtaB</fullName>
        <ecNumber evidence="3">2.8.4.5</ecNumber>
    </recommendedName>
    <alternativeName>
        <fullName evidence="12">tRNA-t(6)A37 methylthiotransferase</fullName>
    </alternativeName>
</protein>
<dbReference type="InterPro" id="IPR006638">
    <property type="entry name" value="Elp3/MiaA/NifB-like_rSAM"/>
</dbReference>
<dbReference type="PROSITE" id="PS01278">
    <property type="entry name" value="MTTASE_RADICAL"/>
    <property type="match status" value="1"/>
</dbReference>
<keyword evidence="6" id="KW-0808">Transferase</keyword>
<sequence>MKVAFITLGCRVNSYESEAMAEKFIKSGWEIVDNDEKADAYVINTCTVTNMGDRKSRQMISRARKANKDAVIAAVGCYSQVEPEKVAEIEGVDIVLGTKNKGDIIHYVNKFIEERNQIVNVKDVFTDKKFEDLNIDEYQDKTRAFLKIQDGCNRFCSYCLIPYARGGVCSKNPEKVIGEIKRLAEHGFKEIILSGIHIASYGDDLKGDWNLISIIEKAEQIDGIERIRIGSIEPRFFDEDTISKIKNMKKMCPHFHLSLQSGCTETLERMNRKYTAEEYKEIVYKLRENISDVSITTDVIVGFPGETDEEFEKTYDFLKEIELAKMHVFKYSPREGTKAAAMKNQINGNVKDKRSAELIELDKINEKKFMSKFLDREMDVLFEKKLEENEDLYEGYTPNYIKVVVKSSEDISRKILKVKLTEIQDEHLLGELILYK</sequence>
<keyword evidence="19" id="KW-1185">Reference proteome</keyword>
<evidence type="ECO:0000256" key="3">
    <source>
        <dbReference type="ARBA" id="ARBA00013273"/>
    </source>
</evidence>
<dbReference type="EC" id="2.8.4.5" evidence="3"/>
<reference evidence="18 19" key="1">
    <citation type="journal article" date="2001" name="J. Bacteriol.">
        <title>Genome sequence and comparative analysis of the solvent-producing bacterium Clostridium acetobutylicum.</title>
        <authorList>
            <person name="Nolling J."/>
            <person name="Breton G."/>
            <person name="Omelchenko M.V."/>
            <person name="Makarova K.S."/>
            <person name="Zeng Q."/>
            <person name="Gibson R."/>
            <person name="Lee H.M."/>
            <person name="Dubois J."/>
            <person name="Qiu D."/>
            <person name="Hitti J."/>
            <person name="Wolf Y.I."/>
            <person name="Tatusov R.L."/>
            <person name="Sabathe F."/>
            <person name="Doucette-Stamm L."/>
            <person name="Soucaille P."/>
            <person name="Daly M.J."/>
            <person name="Bennett G.N."/>
            <person name="Koonin E.V."/>
            <person name="Smith D.R."/>
        </authorList>
    </citation>
    <scope>NUCLEOTIDE SEQUENCE [LARGE SCALE GENOMIC DNA]</scope>
    <source>
        <strain evidence="19">ATCC 824 / DSM 792 / JCM 1419 / LMG 5710 / VKM B-1787</strain>
    </source>
</reference>
<dbReference type="Proteomes" id="UP000000814">
    <property type="component" value="Chromosome"/>
</dbReference>
<dbReference type="SUPFAM" id="SSF102114">
    <property type="entry name" value="Radical SAM enzymes"/>
    <property type="match status" value="1"/>
</dbReference>
<comment type="function">
    <text evidence="2">Catalyzes the methylthiolation of N6-threonylcarbamoyladenosine (t(6)A), leading to the formation of 2-methylthio-N6-threonylcarbamoyladenosine (ms(2)t(6)A) at position 37 in tRNAs that read codons beginning with adenine.</text>
</comment>
<dbReference type="AlphaFoldDB" id="Q97JJ4"/>
<keyword evidence="4" id="KW-0004">4Fe-4S</keyword>
<dbReference type="InterPro" id="IPR058240">
    <property type="entry name" value="rSAM_sf"/>
</dbReference>
<dbReference type="SMART" id="SM00729">
    <property type="entry name" value="Elp3"/>
    <property type="match status" value="1"/>
</dbReference>
<dbReference type="GO" id="GO:0046872">
    <property type="term" value="F:metal ion binding"/>
    <property type="evidence" value="ECO:0007669"/>
    <property type="project" value="UniProtKB-KW"/>
</dbReference>
<dbReference type="SFLD" id="SFLDG01082">
    <property type="entry name" value="B12-binding_domain_containing"/>
    <property type="match status" value="1"/>
</dbReference>
<evidence type="ECO:0000256" key="15">
    <source>
        <dbReference type="ARBA" id="ARBA00069898"/>
    </source>
</evidence>
<dbReference type="FunFam" id="3.80.30.20:FF:000001">
    <property type="entry name" value="tRNA-2-methylthio-N(6)-dimethylallyladenosine synthase 2"/>
    <property type="match status" value="1"/>
</dbReference>
<organism evidence="18 19">
    <name type="scientific">Clostridium acetobutylicum (strain ATCC 824 / DSM 792 / JCM 1419 / IAM 19013 / LMG 5710 / NBRC 13948 / NRRL B-527 / VKM B-1787 / 2291 / W)</name>
    <dbReference type="NCBI Taxonomy" id="272562"/>
    <lineage>
        <taxon>Bacteria</taxon>
        <taxon>Bacillati</taxon>
        <taxon>Bacillota</taxon>
        <taxon>Clostridia</taxon>
        <taxon>Eubacteriales</taxon>
        <taxon>Clostridiaceae</taxon>
        <taxon>Clostridium</taxon>
    </lineage>
</organism>
<comment type="catalytic activity">
    <reaction evidence="13">
        <text>N(6)-L-threonylcarbamoyladenosine(37) in tRNA + (sulfur carrier)-SH + AH2 + 2 S-adenosyl-L-methionine = 2-methylsulfanyl-N(6)-L-threonylcarbamoyladenosine(37) in tRNA + (sulfur carrier)-H + 5'-deoxyadenosine + L-methionine + A + S-adenosyl-L-homocysteine + 2 H(+)</text>
        <dbReference type="Rhea" id="RHEA:37075"/>
        <dbReference type="Rhea" id="RHEA-COMP:10163"/>
        <dbReference type="Rhea" id="RHEA-COMP:11092"/>
        <dbReference type="Rhea" id="RHEA-COMP:14737"/>
        <dbReference type="Rhea" id="RHEA-COMP:14739"/>
        <dbReference type="ChEBI" id="CHEBI:13193"/>
        <dbReference type="ChEBI" id="CHEBI:15378"/>
        <dbReference type="ChEBI" id="CHEBI:17319"/>
        <dbReference type="ChEBI" id="CHEBI:17499"/>
        <dbReference type="ChEBI" id="CHEBI:29917"/>
        <dbReference type="ChEBI" id="CHEBI:57844"/>
        <dbReference type="ChEBI" id="CHEBI:57856"/>
        <dbReference type="ChEBI" id="CHEBI:59789"/>
        <dbReference type="ChEBI" id="CHEBI:64428"/>
        <dbReference type="ChEBI" id="CHEBI:74418"/>
        <dbReference type="ChEBI" id="CHEBI:74420"/>
        <dbReference type="EC" id="2.8.4.5"/>
    </reaction>
</comment>
<proteinExistence type="inferred from homology"/>
<dbReference type="InterPro" id="IPR023404">
    <property type="entry name" value="rSAM_horseshoe"/>
</dbReference>
<dbReference type="Gene3D" id="3.80.30.20">
    <property type="entry name" value="tm_1862 like domain"/>
    <property type="match status" value="1"/>
</dbReference>
<keyword evidence="9" id="KW-0479">Metal-binding</keyword>
<evidence type="ECO:0000259" key="17">
    <source>
        <dbReference type="PROSITE" id="PS51918"/>
    </source>
</evidence>
<dbReference type="SFLD" id="SFLDG01061">
    <property type="entry name" value="methylthiotransferase"/>
    <property type="match status" value="1"/>
</dbReference>
<evidence type="ECO:0000256" key="13">
    <source>
        <dbReference type="ARBA" id="ARBA00051661"/>
    </source>
</evidence>
<dbReference type="PANTHER" id="PTHR11918:SF45">
    <property type="entry name" value="THREONYLCARBAMOYLADENOSINE TRNA METHYLTHIOTRANSFERASE"/>
    <property type="match status" value="1"/>
</dbReference>
<gene>
    <name evidence="18" type="ordered locus">CA_C1286</name>
</gene>
<keyword evidence="8" id="KW-0819">tRNA processing</keyword>
<dbReference type="eggNOG" id="COG0621">
    <property type="taxonomic scope" value="Bacteria"/>
</dbReference>
<dbReference type="InterPro" id="IPR020612">
    <property type="entry name" value="Methylthiotransferase_CS"/>
</dbReference>
<dbReference type="PATRIC" id="fig|272562.8.peg.1487"/>
<dbReference type="SFLD" id="SFLDF00295">
    <property type="entry name" value="threonylcarbamoyladenosine_tRN"/>
    <property type="match status" value="1"/>
</dbReference>
<keyword evidence="10" id="KW-0408">Iron</keyword>
<evidence type="ECO:0000256" key="14">
    <source>
        <dbReference type="ARBA" id="ARBA00061574"/>
    </source>
</evidence>
<dbReference type="PANTHER" id="PTHR11918">
    <property type="entry name" value="RADICAL SAM PROTEINS"/>
    <property type="match status" value="1"/>
</dbReference>